<keyword evidence="6 7" id="KW-0788">Thiol protease</keyword>
<dbReference type="GO" id="GO:0004843">
    <property type="term" value="F:cysteine-type deubiquitinase activity"/>
    <property type="evidence" value="ECO:0007669"/>
    <property type="project" value="UniProtKB-UniRule"/>
</dbReference>
<dbReference type="InterPro" id="IPR001394">
    <property type="entry name" value="Peptidase_C19_UCH"/>
</dbReference>
<dbReference type="GO" id="GO:0005634">
    <property type="term" value="C:nucleus"/>
    <property type="evidence" value="ECO:0007669"/>
    <property type="project" value="TreeGrafter"/>
</dbReference>
<evidence type="ECO:0000256" key="4">
    <source>
        <dbReference type="ARBA" id="ARBA00022786"/>
    </source>
</evidence>
<reference evidence="9 10" key="1">
    <citation type="journal article" date="2024" name="Nat. Commun.">
        <title>Phylogenomics reveals the evolutionary origins of lichenization in chlorophyte algae.</title>
        <authorList>
            <person name="Puginier C."/>
            <person name="Libourel C."/>
            <person name="Otte J."/>
            <person name="Skaloud P."/>
            <person name="Haon M."/>
            <person name="Grisel S."/>
            <person name="Petersen M."/>
            <person name="Berrin J.G."/>
            <person name="Delaux P.M."/>
            <person name="Dal Grande F."/>
            <person name="Keller J."/>
        </authorList>
    </citation>
    <scope>NUCLEOTIDE SEQUENCE [LARGE SCALE GENOMIC DNA]</scope>
    <source>
        <strain evidence="9 10">SAG 2043</strain>
    </source>
</reference>
<feature type="domain" description="USP" evidence="8">
    <location>
        <begin position="89"/>
        <end position="388"/>
    </location>
</feature>
<dbReference type="EMBL" id="JALJOR010000019">
    <property type="protein sequence ID" value="KAK9803876.1"/>
    <property type="molecule type" value="Genomic_DNA"/>
</dbReference>
<dbReference type="InterPro" id="IPR038765">
    <property type="entry name" value="Papain-like_cys_pep_sf"/>
</dbReference>
<evidence type="ECO:0000256" key="1">
    <source>
        <dbReference type="ARBA" id="ARBA00000707"/>
    </source>
</evidence>
<dbReference type="Gene3D" id="3.90.70.10">
    <property type="entry name" value="Cysteine proteinases"/>
    <property type="match status" value="1"/>
</dbReference>
<evidence type="ECO:0000313" key="9">
    <source>
        <dbReference type="EMBL" id="KAK9803876.1"/>
    </source>
</evidence>
<dbReference type="GO" id="GO:0006508">
    <property type="term" value="P:proteolysis"/>
    <property type="evidence" value="ECO:0007669"/>
    <property type="project" value="UniProtKB-KW"/>
</dbReference>
<dbReference type="InterPro" id="IPR018200">
    <property type="entry name" value="USP_CS"/>
</dbReference>
<dbReference type="GO" id="GO:0005829">
    <property type="term" value="C:cytosol"/>
    <property type="evidence" value="ECO:0007669"/>
    <property type="project" value="TreeGrafter"/>
</dbReference>
<comment type="similarity">
    <text evidence="2 7">Belongs to the peptidase C19 family.</text>
</comment>
<dbReference type="PROSITE" id="PS00973">
    <property type="entry name" value="USP_2"/>
    <property type="match status" value="1"/>
</dbReference>
<evidence type="ECO:0000256" key="6">
    <source>
        <dbReference type="ARBA" id="ARBA00022807"/>
    </source>
</evidence>
<comment type="caution">
    <text evidence="9">The sequence shown here is derived from an EMBL/GenBank/DDBJ whole genome shotgun (WGS) entry which is preliminary data.</text>
</comment>
<proteinExistence type="inferred from homology"/>
<dbReference type="InterPro" id="IPR050164">
    <property type="entry name" value="Peptidase_C19"/>
</dbReference>
<dbReference type="PROSITE" id="PS00972">
    <property type="entry name" value="USP_1"/>
    <property type="match status" value="1"/>
</dbReference>
<dbReference type="GO" id="GO:0016579">
    <property type="term" value="P:protein deubiquitination"/>
    <property type="evidence" value="ECO:0007669"/>
    <property type="project" value="InterPro"/>
</dbReference>
<dbReference type="PROSITE" id="PS50235">
    <property type="entry name" value="USP_3"/>
    <property type="match status" value="1"/>
</dbReference>
<dbReference type="SUPFAM" id="SSF54001">
    <property type="entry name" value="Cysteine proteinases"/>
    <property type="match status" value="1"/>
</dbReference>
<dbReference type="Pfam" id="PF00443">
    <property type="entry name" value="UCH"/>
    <property type="match status" value="1"/>
</dbReference>
<dbReference type="FunFam" id="3.90.70.10:FF:000119">
    <property type="entry name" value="Ubiquitin specific peptidase 36"/>
    <property type="match status" value="1"/>
</dbReference>
<dbReference type="InterPro" id="IPR028889">
    <property type="entry name" value="USP"/>
</dbReference>
<gene>
    <name evidence="9" type="ORF">WJX72_001262</name>
</gene>
<accession>A0AAW1P4I3</accession>
<evidence type="ECO:0000256" key="2">
    <source>
        <dbReference type="ARBA" id="ARBA00009085"/>
    </source>
</evidence>
<name>A0AAW1P4I3_9CHLO</name>
<evidence type="ECO:0000313" key="10">
    <source>
        <dbReference type="Proteomes" id="UP001489004"/>
    </source>
</evidence>
<dbReference type="CDD" id="cd02661">
    <property type="entry name" value="Peptidase_C19E"/>
    <property type="match status" value="1"/>
</dbReference>
<dbReference type="EC" id="3.4.19.12" evidence="7"/>
<keyword evidence="10" id="KW-1185">Reference proteome</keyword>
<dbReference type="AlphaFoldDB" id="A0AAW1P4I3"/>
<protein>
    <recommendedName>
        <fullName evidence="7">Ubiquitin carboxyl-terminal hydrolase</fullName>
        <ecNumber evidence="7">3.4.19.12</ecNumber>
    </recommendedName>
</protein>
<evidence type="ECO:0000256" key="5">
    <source>
        <dbReference type="ARBA" id="ARBA00022801"/>
    </source>
</evidence>
<dbReference type="PANTHER" id="PTHR24006">
    <property type="entry name" value="UBIQUITIN CARBOXYL-TERMINAL HYDROLASE"/>
    <property type="match status" value="1"/>
</dbReference>
<keyword evidence="3 7" id="KW-0645">Protease</keyword>
<evidence type="ECO:0000256" key="7">
    <source>
        <dbReference type="RuleBase" id="RU366025"/>
    </source>
</evidence>
<dbReference type="PANTHER" id="PTHR24006:SF758">
    <property type="entry name" value="UBIQUITIN CARBOXYL-TERMINAL HYDROLASE 36"/>
    <property type="match status" value="1"/>
</dbReference>
<comment type="catalytic activity">
    <reaction evidence="1 7">
        <text>Thiol-dependent hydrolysis of ester, thioester, amide, peptide and isopeptide bonds formed by the C-terminal Gly of ubiquitin (a 76-residue protein attached to proteins as an intracellular targeting signal).</text>
        <dbReference type="EC" id="3.4.19.12"/>
    </reaction>
</comment>
<evidence type="ECO:0000256" key="3">
    <source>
        <dbReference type="ARBA" id="ARBA00022670"/>
    </source>
</evidence>
<evidence type="ECO:0000259" key="8">
    <source>
        <dbReference type="PROSITE" id="PS50235"/>
    </source>
</evidence>
<keyword evidence="5 7" id="KW-0378">Hydrolase</keyword>
<comment type="function">
    <text evidence="7">Recognizes and hydrolyzes the peptide bond at the C-terminal Gly of ubiquitin. Involved in the processing of poly-ubiquitin precursors as well as that of ubiquitinated proteins.</text>
</comment>
<keyword evidence="4 7" id="KW-0833">Ubl conjugation pathway</keyword>
<dbReference type="Proteomes" id="UP001489004">
    <property type="component" value="Unassembled WGS sequence"/>
</dbReference>
<sequence>MSQRVTELLSTSGGTAALRRINFVPAQFPDAPSIPEGIDFIRLNDPLERPEEMAVKQPPQQLTPKKRPRELFRNEDVQLQWSSVRRMGAGLQNMGNTCFMNSVLQCLTHTPPLAEVLLSQRPLGLNNGVDVLRMTQQHVQRALQHRGGIVAPVAHARGLKRICRGFKLGRQEDAHEYLVAVLDAMHEGCLAGLPKLPPEVAHTSMIHRIFAGRMCSQVRCLECSFESNTFEPFFDISLDVTRAPSLVKALAHFVRADQLEGPNRYKCPKQQRMVRAEKSMRIERPPNVLVIQLKRFGWTNRGIKVSKQVEFETELDMSPFMRRRGPPQLYALYAVLVHAGHSTHCGHYYCYVRAPNGLWHCMDDTSVSQVSERVVLAQKAYILLSEAAAA</sequence>
<organism evidence="9 10">
    <name type="scientific">[Myrmecia] bisecta</name>
    <dbReference type="NCBI Taxonomy" id="41462"/>
    <lineage>
        <taxon>Eukaryota</taxon>
        <taxon>Viridiplantae</taxon>
        <taxon>Chlorophyta</taxon>
        <taxon>core chlorophytes</taxon>
        <taxon>Trebouxiophyceae</taxon>
        <taxon>Trebouxiales</taxon>
        <taxon>Trebouxiaceae</taxon>
        <taxon>Myrmecia</taxon>
    </lineage>
</organism>